<dbReference type="PANTHER" id="PTHR30472">
    <property type="entry name" value="FERRIC ENTEROBACTIN TRANSPORT SYSTEM PERMEASE PROTEIN"/>
    <property type="match status" value="1"/>
</dbReference>
<feature type="non-terminal residue" evidence="9">
    <location>
        <position position="1"/>
    </location>
</feature>
<dbReference type="Pfam" id="PF01032">
    <property type="entry name" value="FecCD"/>
    <property type="match status" value="1"/>
</dbReference>
<sequence>NADNYQYFLSRRVPKVLAIVLAGVAIAQSSMVFQTITHNRILTPSIMGFDALYVLTQVLIVLLFGGLSTLVLNIYVNFTIAACIMVA</sequence>
<evidence type="ECO:0000313" key="10">
    <source>
        <dbReference type="Proteomes" id="UP000214596"/>
    </source>
</evidence>
<keyword evidence="6 8" id="KW-1133">Transmembrane helix</keyword>
<evidence type="ECO:0000256" key="2">
    <source>
        <dbReference type="ARBA" id="ARBA00007935"/>
    </source>
</evidence>
<comment type="caution">
    <text evidence="9">The sequence shown here is derived from an EMBL/GenBank/DDBJ whole genome shotgun (WGS) entry which is preliminary data.</text>
</comment>
<keyword evidence="3" id="KW-0813">Transport</keyword>
<evidence type="ECO:0000256" key="5">
    <source>
        <dbReference type="ARBA" id="ARBA00022692"/>
    </source>
</evidence>
<proteinExistence type="inferred from homology"/>
<comment type="similarity">
    <text evidence="2">Belongs to the binding-protein-dependent transport system permease family. FecCD subfamily.</text>
</comment>
<organism evidence="9 10">
    <name type="scientific">Vibrio parahaemolyticus</name>
    <dbReference type="NCBI Taxonomy" id="670"/>
    <lineage>
        <taxon>Bacteria</taxon>
        <taxon>Pseudomonadati</taxon>
        <taxon>Pseudomonadota</taxon>
        <taxon>Gammaproteobacteria</taxon>
        <taxon>Vibrionales</taxon>
        <taxon>Vibrionaceae</taxon>
        <taxon>Vibrio</taxon>
    </lineage>
</organism>
<dbReference type="AlphaFoldDB" id="A0A227IZU0"/>
<dbReference type="GO" id="GO:0022857">
    <property type="term" value="F:transmembrane transporter activity"/>
    <property type="evidence" value="ECO:0007669"/>
    <property type="project" value="InterPro"/>
</dbReference>
<reference evidence="9 10" key="1">
    <citation type="journal article" date="2017" name="Appl. Environ. Microbiol.">
        <title>Parallel evolution of two clades of a major Atlantic endemic Vibrio parahaemolyticus pathogen lineage by independent acquisition of related pathogenicity islands.</title>
        <authorList>
            <person name="Xu F."/>
            <person name="Gonzalez-Escalona N."/>
            <person name="Drees K.P."/>
            <person name="Sebra R.P."/>
            <person name="Cooper V.S."/>
            <person name="Jones S.H."/>
            <person name="Whistler C.A."/>
        </authorList>
    </citation>
    <scope>NUCLEOTIDE SEQUENCE [LARGE SCALE GENOMIC DNA]</scope>
    <source>
        <strain evidence="9 10">MAVP-3</strain>
    </source>
</reference>
<dbReference type="GO" id="GO:0005886">
    <property type="term" value="C:plasma membrane"/>
    <property type="evidence" value="ECO:0007669"/>
    <property type="project" value="UniProtKB-SubCell"/>
</dbReference>
<dbReference type="Proteomes" id="UP000214596">
    <property type="component" value="Unassembled WGS sequence"/>
</dbReference>
<evidence type="ECO:0000313" key="9">
    <source>
        <dbReference type="EMBL" id="OXE28158.1"/>
    </source>
</evidence>
<dbReference type="GO" id="GO:0033214">
    <property type="term" value="P:siderophore-iron import into cell"/>
    <property type="evidence" value="ECO:0007669"/>
    <property type="project" value="TreeGrafter"/>
</dbReference>
<dbReference type="InterPro" id="IPR000522">
    <property type="entry name" value="ABC_transptr_permease_BtuC"/>
</dbReference>
<comment type="subcellular location">
    <subcellularLocation>
        <location evidence="1">Cell membrane</location>
        <topology evidence="1">Multi-pass membrane protein</topology>
    </subcellularLocation>
</comment>
<evidence type="ECO:0000256" key="1">
    <source>
        <dbReference type="ARBA" id="ARBA00004651"/>
    </source>
</evidence>
<keyword evidence="5 8" id="KW-0812">Transmembrane</keyword>
<dbReference type="SUPFAM" id="SSF81345">
    <property type="entry name" value="ABC transporter involved in vitamin B12 uptake, BtuC"/>
    <property type="match status" value="1"/>
</dbReference>
<keyword evidence="4" id="KW-1003">Cell membrane</keyword>
<evidence type="ECO:0000256" key="3">
    <source>
        <dbReference type="ARBA" id="ARBA00022448"/>
    </source>
</evidence>
<name>A0A227IZU0_VIBPH</name>
<gene>
    <name evidence="9" type="ORF">CA163_35370</name>
</gene>
<feature type="non-terminal residue" evidence="9">
    <location>
        <position position="87"/>
    </location>
</feature>
<feature type="transmembrane region" description="Helical" evidence="8">
    <location>
        <begin position="51"/>
        <end position="76"/>
    </location>
</feature>
<dbReference type="InterPro" id="IPR037294">
    <property type="entry name" value="ABC_BtuC-like"/>
</dbReference>
<dbReference type="Gene3D" id="1.10.3470.10">
    <property type="entry name" value="ABC transporter involved in vitamin B12 uptake, BtuC"/>
    <property type="match status" value="1"/>
</dbReference>
<dbReference type="PANTHER" id="PTHR30472:SF19">
    <property type="entry name" value="PETROBACTIN IMPORT SYSTEM PERMEASE PROTEIN YCLO"/>
    <property type="match status" value="1"/>
</dbReference>
<dbReference type="EMBL" id="NIXT01004661">
    <property type="protein sequence ID" value="OXE28158.1"/>
    <property type="molecule type" value="Genomic_DNA"/>
</dbReference>
<feature type="transmembrane region" description="Helical" evidence="8">
    <location>
        <begin position="16"/>
        <end position="36"/>
    </location>
</feature>
<protein>
    <submittedName>
        <fullName evidence="9">ABC transporter permease</fullName>
    </submittedName>
</protein>
<evidence type="ECO:0000256" key="6">
    <source>
        <dbReference type="ARBA" id="ARBA00022989"/>
    </source>
</evidence>
<evidence type="ECO:0000256" key="7">
    <source>
        <dbReference type="ARBA" id="ARBA00023136"/>
    </source>
</evidence>
<accession>A0A227IZU0</accession>
<evidence type="ECO:0000256" key="4">
    <source>
        <dbReference type="ARBA" id="ARBA00022475"/>
    </source>
</evidence>
<evidence type="ECO:0000256" key="8">
    <source>
        <dbReference type="SAM" id="Phobius"/>
    </source>
</evidence>
<keyword evidence="7 8" id="KW-0472">Membrane</keyword>